<feature type="transmembrane region" description="Helical" evidence="1">
    <location>
        <begin position="121"/>
        <end position="139"/>
    </location>
</feature>
<evidence type="ECO:0000256" key="1">
    <source>
        <dbReference type="SAM" id="Phobius"/>
    </source>
</evidence>
<protein>
    <submittedName>
        <fullName evidence="2">Uncharacterized protein</fullName>
    </submittedName>
</protein>
<dbReference type="Proteomes" id="UP000225379">
    <property type="component" value="Unassembled WGS sequence"/>
</dbReference>
<keyword evidence="3" id="KW-1185">Reference proteome</keyword>
<reference evidence="3" key="1">
    <citation type="submission" date="2017-10" db="EMBL/GenBank/DDBJ databases">
        <authorList>
            <person name="Kravchenko I.K."/>
            <person name="Grouzdev D.S."/>
        </authorList>
    </citation>
    <scope>NUCLEOTIDE SEQUENCE [LARGE SCALE GENOMIC DNA]</scope>
    <source>
        <strain evidence="3">B2</strain>
    </source>
</reference>
<organism evidence="2 3">
    <name type="scientific">Azospirillum palustre</name>
    <dbReference type="NCBI Taxonomy" id="2044885"/>
    <lineage>
        <taxon>Bacteria</taxon>
        <taxon>Pseudomonadati</taxon>
        <taxon>Pseudomonadota</taxon>
        <taxon>Alphaproteobacteria</taxon>
        <taxon>Rhodospirillales</taxon>
        <taxon>Azospirillaceae</taxon>
        <taxon>Azospirillum</taxon>
    </lineage>
</organism>
<dbReference type="EMBL" id="PDKW01000037">
    <property type="protein sequence ID" value="PGH59084.1"/>
    <property type="molecule type" value="Genomic_DNA"/>
</dbReference>
<proteinExistence type="predicted"/>
<name>A0A2B8BCK8_9PROT</name>
<keyword evidence="1" id="KW-0472">Membrane</keyword>
<keyword evidence="1" id="KW-1133">Transmembrane helix</keyword>
<sequence length="140" mass="14848">MPLRAEYTLHQSNLGDFLSAPVWMEKNGTPLSVLSALARLDLDPWAEGSRLAALSKDAATSRLAAILRQLPEKQPGTTDTDRIADRLVALLPKEGSAATTTAMPTNDIAGRMGGAIGGNRWIILALAALLAALVTNGLWF</sequence>
<gene>
    <name evidence="2" type="ORF">CRT60_03645</name>
</gene>
<dbReference type="RefSeq" id="WP_098735076.1">
    <property type="nucleotide sequence ID" value="NZ_PDKW01000037.1"/>
</dbReference>
<dbReference type="OrthoDB" id="7283160at2"/>
<accession>A0A2B8BCK8</accession>
<dbReference type="AlphaFoldDB" id="A0A2B8BCK8"/>
<evidence type="ECO:0000313" key="3">
    <source>
        <dbReference type="Proteomes" id="UP000225379"/>
    </source>
</evidence>
<evidence type="ECO:0000313" key="2">
    <source>
        <dbReference type="EMBL" id="PGH59084.1"/>
    </source>
</evidence>
<keyword evidence="1" id="KW-0812">Transmembrane</keyword>
<comment type="caution">
    <text evidence="2">The sequence shown here is derived from an EMBL/GenBank/DDBJ whole genome shotgun (WGS) entry which is preliminary data.</text>
</comment>